<dbReference type="WBParaSite" id="PgR034_g082_t01">
    <property type="protein sequence ID" value="PgR034_g082_t01"/>
    <property type="gene ID" value="PgR034_g082"/>
</dbReference>
<evidence type="ECO:0000313" key="2">
    <source>
        <dbReference type="WBParaSite" id="PgR034_g082_t01"/>
    </source>
</evidence>
<dbReference type="Proteomes" id="UP000887569">
    <property type="component" value="Unplaced"/>
</dbReference>
<sequence length="287" mass="31794">GRDRLLMSNCDFIRRLAYAILIASAATLKVLPLSGYQGVYYFEDVEGSENEQEYSKNYYVIMIPRKGEFPVDLGERCQIFIGGRIPEISKDAYPALFSAFEIEAVHFRKRFKRIDPQLVFLLKGANNVYAYFGTEGKKKYVSTRYGIIVGNMILCAVDKVKFKQLHPVPWQPDTTTMTTTTTNNTITATTTTTTSPSIITINTTTATIGTITANTITSTTATKPATVIITAGTTSSTITTSPAFTHSITIRATPAKTVNAIDTTTSKDNSTKPDATFLFMFYMHIRF</sequence>
<evidence type="ECO:0000313" key="1">
    <source>
        <dbReference type="Proteomes" id="UP000887569"/>
    </source>
</evidence>
<protein>
    <submittedName>
        <fullName evidence="2">Uncharacterized protein</fullName>
    </submittedName>
</protein>
<reference evidence="2" key="1">
    <citation type="submission" date="2022-11" db="UniProtKB">
        <authorList>
            <consortium name="WormBaseParasite"/>
        </authorList>
    </citation>
    <scope>IDENTIFICATION</scope>
</reference>
<keyword evidence="1" id="KW-1185">Reference proteome</keyword>
<organism evidence="1 2">
    <name type="scientific">Parascaris univalens</name>
    <name type="common">Nematode worm</name>
    <dbReference type="NCBI Taxonomy" id="6257"/>
    <lineage>
        <taxon>Eukaryota</taxon>
        <taxon>Metazoa</taxon>
        <taxon>Ecdysozoa</taxon>
        <taxon>Nematoda</taxon>
        <taxon>Chromadorea</taxon>
        <taxon>Rhabditida</taxon>
        <taxon>Spirurina</taxon>
        <taxon>Ascaridomorpha</taxon>
        <taxon>Ascaridoidea</taxon>
        <taxon>Ascarididae</taxon>
        <taxon>Parascaris</taxon>
    </lineage>
</organism>
<name>A0A915BCX9_PARUN</name>
<accession>A0A915BCX9</accession>
<dbReference type="AlphaFoldDB" id="A0A915BCX9"/>
<proteinExistence type="predicted"/>